<dbReference type="Pfam" id="PF03572">
    <property type="entry name" value="Peptidase_S41"/>
    <property type="match status" value="1"/>
</dbReference>
<feature type="domain" description="CPAF-like PDZ" evidence="3">
    <location>
        <begin position="165"/>
        <end position="287"/>
    </location>
</feature>
<comment type="caution">
    <text evidence="4">The sequence shown here is derived from an EMBL/GenBank/DDBJ whole genome shotgun (WGS) entry which is preliminary data.</text>
</comment>
<keyword evidence="5" id="KW-1185">Reference proteome</keyword>
<dbReference type="Pfam" id="PF23658">
    <property type="entry name" value="PDZ_CPAF_rel"/>
    <property type="match status" value="1"/>
</dbReference>
<feature type="domain" description="Tail specific protease" evidence="2">
    <location>
        <begin position="373"/>
        <end position="580"/>
    </location>
</feature>
<organism evidence="4 5">
    <name type="scientific">Clonostachys solani</name>
    <dbReference type="NCBI Taxonomy" id="160281"/>
    <lineage>
        <taxon>Eukaryota</taxon>
        <taxon>Fungi</taxon>
        <taxon>Dikarya</taxon>
        <taxon>Ascomycota</taxon>
        <taxon>Pezizomycotina</taxon>
        <taxon>Sordariomycetes</taxon>
        <taxon>Hypocreomycetidae</taxon>
        <taxon>Hypocreales</taxon>
        <taxon>Bionectriaceae</taxon>
        <taxon>Clonostachys</taxon>
    </lineage>
</organism>
<evidence type="ECO:0000259" key="3">
    <source>
        <dbReference type="Pfam" id="PF23658"/>
    </source>
</evidence>
<evidence type="ECO:0000259" key="2">
    <source>
        <dbReference type="Pfam" id="PF03572"/>
    </source>
</evidence>
<dbReference type="OrthoDB" id="27214at2759"/>
<sequence length="789" mass="87456">MWPVLAPVTMRSFFSVTVLALIWPAVIAKDIEPCQRFAEMLLEGRSKTTLENPYNYPAEVLVDAETAYQCATSIPIRNDHVVSVIGRFKKMLSMYSTLGFLKNPPASYQQPPLDVIAYLDSLAEKAKQNQYANFYEYESDLSLMGYQVHDQHFRLRNGGMFKFRWHLPDDIVSVSRDGKELPQVYVYSDIRRDVPSASPIVELEEEPVFSYLSRYAQTKSSIGLLEPHAEWNALMYNPAVEFGTWGSRNGSSVYQSEFRSTSSYNGNSIKGKFANGTGFEWKYMAGSKAIYNLTKVSSGKSIYDNWISSDKKSRIRETRENEEMRKLFSKKTTAFDPVSSVPYPSYPDDPIVVQSNFSRGGTVSGYLLSDNSTGVLSIPSFLAGTYKESPEELHTAVAEFIAKSREAGAKKIVIDLSGNRGSFLFLAYDTFRQFFPKMDPFSLANSRASKNLNTIGSVLSQIAMGSAESLTGPLNRTMAQQLGAGDLGMYGTLSRESKPWKSWEELFGPVTVNGDNYTNPWRYDFNSSRIIGQLKFNMTGYEDNHRDYEQAFDPKDIILLHDGHCGSACFIFSNLMKNIAGVKSVSVGGMPVNGPMQGVAGTRGCQVRQSTAIAKISLMIKLVLSDTKNRSAEAVRSNLGVTREEIESLPLPGGSPWRDVSAGINTLNCIPRSDPQIPYQFLYEASNCRLFYTMDMVRDVTHLWKAAAAVAGGYTSACVPGSVEGPGSKPNKPLYASPGISYADVWRNGDWSKLPRDEPIENNGGFCSTSRVGGSVRVAAAIFAFAWLL</sequence>
<evidence type="ECO:0000313" key="5">
    <source>
        <dbReference type="Proteomes" id="UP000775872"/>
    </source>
</evidence>
<dbReference type="AlphaFoldDB" id="A0A9P0ENJ2"/>
<dbReference type="InterPro" id="IPR029045">
    <property type="entry name" value="ClpP/crotonase-like_dom_sf"/>
</dbReference>
<dbReference type="GO" id="GO:0008236">
    <property type="term" value="F:serine-type peptidase activity"/>
    <property type="evidence" value="ECO:0007669"/>
    <property type="project" value="InterPro"/>
</dbReference>
<name>A0A9P0ENJ2_9HYPO</name>
<dbReference type="EMBL" id="CABFOC020000045">
    <property type="protein sequence ID" value="CAH0053888.1"/>
    <property type="molecule type" value="Genomic_DNA"/>
</dbReference>
<reference evidence="4" key="1">
    <citation type="submission" date="2021-10" db="EMBL/GenBank/DDBJ databases">
        <authorList>
            <person name="Piombo E."/>
        </authorList>
    </citation>
    <scope>NUCLEOTIDE SEQUENCE</scope>
</reference>
<evidence type="ECO:0000256" key="1">
    <source>
        <dbReference type="SAM" id="SignalP"/>
    </source>
</evidence>
<dbReference type="SUPFAM" id="SSF52096">
    <property type="entry name" value="ClpP/crotonase"/>
    <property type="match status" value="1"/>
</dbReference>
<dbReference type="InterPro" id="IPR052766">
    <property type="entry name" value="S41A_metabolite_peptidase"/>
</dbReference>
<dbReference type="PANTHER" id="PTHR37049">
    <property type="entry name" value="PEPTIDASE S41 FAMILY PROTEIN"/>
    <property type="match status" value="1"/>
</dbReference>
<gene>
    <name evidence="4" type="ORF">CSOL1703_00005769</name>
</gene>
<evidence type="ECO:0000313" key="4">
    <source>
        <dbReference type="EMBL" id="CAH0053888.1"/>
    </source>
</evidence>
<evidence type="ECO:0008006" key="6">
    <source>
        <dbReference type="Google" id="ProtNLM"/>
    </source>
</evidence>
<dbReference type="Proteomes" id="UP000775872">
    <property type="component" value="Unassembled WGS sequence"/>
</dbReference>
<feature type="signal peptide" evidence="1">
    <location>
        <begin position="1"/>
        <end position="28"/>
    </location>
</feature>
<dbReference type="GO" id="GO:0006508">
    <property type="term" value="P:proteolysis"/>
    <property type="evidence" value="ECO:0007669"/>
    <property type="project" value="InterPro"/>
</dbReference>
<feature type="chain" id="PRO_5040165537" description="Tail specific protease domain-containing protein" evidence="1">
    <location>
        <begin position="29"/>
        <end position="789"/>
    </location>
</feature>
<protein>
    <recommendedName>
        <fullName evidence="6">Tail specific protease domain-containing protein</fullName>
    </recommendedName>
</protein>
<dbReference type="Gene3D" id="3.90.226.10">
    <property type="entry name" value="2-enoyl-CoA Hydratase, Chain A, domain 1"/>
    <property type="match status" value="1"/>
</dbReference>
<keyword evidence="1" id="KW-0732">Signal</keyword>
<dbReference type="InterPro" id="IPR056186">
    <property type="entry name" value="PDZ_CPAF-rel"/>
</dbReference>
<proteinExistence type="predicted"/>
<dbReference type="PANTHER" id="PTHR37049:SF4">
    <property type="entry name" value="RHODANESE DOMAIN-CONTAINING PROTEIN"/>
    <property type="match status" value="1"/>
</dbReference>
<dbReference type="InterPro" id="IPR005151">
    <property type="entry name" value="Tail-specific_protease"/>
</dbReference>
<accession>A0A9P0ENJ2</accession>